<evidence type="ECO:0000313" key="12">
    <source>
        <dbReference type="EMBL" id="GAA2116735.1"/>
    </source>
</evidence>
<evidence type="ECO:0000256" key="1">
    <source>
        <dbReference type="ARBA" id="ARBA00002536"/>
    </source>
</evidence>
<dbReference type="Pfam" id="PF12270">
    <property type="entry name" value="Cyt_c_ox_IV"/>
    <property type="match status" value="1"/>
</dbReference>
<keyword evidence="6 10" id="KW-1278">Translocase</keyword>
<comment type="subcellular location">
    <subcellularLocation>
        <location evidence="2">Cell membrane</location>
        <topology evidence="2">Multi-pass membrane protein</topology>
    </subcellularLocation>
</comment>
<sequence length="132" mass="14659">MKAEAWIFISTTIFFALVTPAYWLLTHDWTGTSALTMTMLLAAMVSVYLGFHAAKMEPRPEDRKDAEIADGAGELGFFPPYSWWPLWCGLALSVIVVGVALSAWWLVVIGFALGFLALTGLVFEYYRGVHAH</sequence>
<keyword evidence="5 11" id="KW-0812">Transmembrane</keyword>
<comment type="similarity">
    <text evidence="3 10">Belongs to the cytochrome c oxidase bacterial subunit CtaF family.</text>
</comment>
<feature type="transmembrane region" description="Helical" evidence="11">
    <location>
        <begin position="103"/>
        <end position="126"/>
    </location>
</feature>
<comment type="catalytic activity">
    <reaction evidence="9 10">
        <text>4 Fe(II)-[cytochrome c] + O2 + 8 H(+)(in) = 4 Fe(III)-[cytochrome c] + 2 H2O + 4 H(+)(out)</text>
        <dbReference type="Rhea" id="RHEA:11436"/>
        <dbReference type="Rhea" id="RHEA-COMP:10350"/>
        <dbReference type="Rhea" id="RHEA-COMP:14399"/>
        <dbReference type="ChEBI" id="CHEBI:15377"/>
        <dbReference type="ChEBI" id="CHEBI:15378"/>
        <dbReference type="ChEBI" id="CHEBI:15379"/>
        <dbReference type="ChEBI" id="CHEBI:29033"/>
        <dbReference type="ChEBI" id="CHEBI:29034"/>
        <dbReference type="EC" id="7.1.1.9"/>
    </reaction>
</comment>
<gene>
    <name evidence="12" type="ORF">GCM10009843_07190</name>
</gene>
<dbReference type="PIRSF" id="PIRSF017385">
    <property type="entry name" value="CtaF"/>
    <property type="match status" value="1"/>
</dbReference>
<evidence type="ECO:0000256" key="9">
    <source>
        <dbReference type="ARBA" id="ARBA00047816"/>
    </source>
</evidence>
<evidence type="ECO:0000256" key="6">
    <source>
        <dbReference type="ARBA" id="ARBA00022967"/>
    </source>
</evidence>
<dbReference type="EC" id="7.1.1.9" evidence="10"/>
<proteinExistence type="inferred from homology"/>
<feature type="transmembrane region" description="Helical" evidence="11">
    <location>
        <begin position="5"/>
        <end position="25"/>
    </location>
</feature>
<feature type="transmembrane region" description="Helical" evidence="11">
    <location>
        <begin position="31"/>
        <end position="54"/>
    </location>
</feature>
<dbReference type="RefSeq" id="WP_344302250.1">
    <property type="nucleotide sequence ID" value="NZ_BAAAQQ010000002.1"/>
</dbReference>
<comment type="caution">
    <text evidence="12">The sequence shown here is derived from an EMBL/GenBank/DDBJ whole genome shotgun (WGS) entry which is preliminary data.</text>
</comment>
<protein>
    <recommendedName>
        <fullName evidence="10">Cytochrome c oxidase polypeptide 4</fullName>
        <ecNumber evidence="10">7.1.1.9</ecNumber>
    </recommendedName>
    <alternativeName>
        <fullName evidence="10">Cytochrome aa3 subunit 4</fullName>
    </alternativeName>
    <alternativeName>
        <fullName evidence="10">Cytochrome c oxidase polypeptide IV</fullName>
    </alternativeName>
</protein>
<reference evidence="12 13" key="1">
    <citation type="journal article" date="2019" name="Int. J. Syst. Evol. Microbiol.">
        <title>The Global Catalogue of Microorganisms (GCM) 10K type strain sequencing project: providing services to taxonomists for standard genome sequencing and annotation.</title>
        <authorList>
            <consortium name="The Broad Institute Genomics Platform"/>
            <consortium name="The Broad Institute Genome Sequencing Center for Infectious Disease"/>
            <person name="Wu L."/>
            <person name="Ma J."/>
        </authorList>
    </citation>
    <scope>NUCLEOTIDE SEQUENCE [LARGE SCALE GENOMIC DNA]</scope>
    <source>
        <strain evidence="12 13">JCM 16021</strain>
    </source>
</reference>
<evidence type="ECO:0000256" key="3">
    <source>
        <dbReference type="ARBA" id="ARBA00006870"/>
    </source>
</evidence>
<evidence type="ECO:0000256" key="7">
    <source>
        <dbReference type="ARBA" id="ARBA00022989"/>
    </source>
</evidence>
<evidence type="ECO:0000256" key="5">
    <source>
        <dbReference type="ARBA" id="ARBA00022692"/>
    </source>
</evidence>
<comment type="subunit">
    <text evidence="10">Associates with subunits I, II and III to form cytochrome c oxidase.</text>
</comment>
<keyword evidence="4 10" id="KW-1003">Cell membrane</keyword>
<evidence type="ECO:0000256" key="2">
    <source>
        <dbReference type="ARBA" id="ARBA00004651"/>
    </source>
</evidence>
<evidence type="ECO:0000256" key="10">
    <source>
        <dbReference type="PIRNR" id="PIRNR017385"/>
    </source>
</evidence>
<keyword evidence="7 11" id="KW-1133">Transmembrane helix</keyword>
<keyword evidence="13" id="KW-1185">Reference proteome</keyword>
<organism evidence="12 13">
    <name type="scientific">Nocardioides bigeumensis</name>
    <dbReference type="NCBI Taxonomy" id="433657"/>
    <lineage>
        <taxon>Bacteria</taxon>
        <taxon>Bacillati</taxon>
        <taxon>Actinomycetota</taxon>
        <taxon>Actinomycetes</taxon>
        <taxon>Propionibacteriales</taxon>
        <taxon>Nocardioidaceae</taxon>
        <taxon>Nocardioides</taxon>
    </lineage>
</organism>
<dbReference type="EMBL" id="BAAAQQ010000002">
    <property type="protein sequence ID" value="GAA2116735.1"/>
    <property type="molecule type" value="Genomic_DNA"/>
</dbReference>
<comment type="function">
    <text evidence="1 10">Part of cytochrome c oxidase, its function is unknown.</text>
</comment>
<evidence type="ECO:0000256" key="8">
    <source>
        <dbReference type="ARBA" id="ARBA00023136"/>
    </source>
</evidence>
<feature type="transmembrane region" description="Helical" evidence="11">
    <location>
        <begin position="75"/>
        <end position="97"/>
    </location>
</feature>
<dbReference type="Proteomes" id="UP001500575">
    <property type="component" value="Unassembled WGS sequence"/>
</dbReference>
<evidence type="ECO:0000256" key="4">
    <source>
        <dbReference type="ARBA" id="ARBA00022475"/>
    </source>
</evidence>
<dbReference type="InterPro" id="IPR021050">
    <property type="entry name" value="Cyt_c_oxidase_su4_actinobac"/>
</dbReference>
<accession>A0ABN2XSZ1</accession>
<evidence type="ECO:0000313" key="13">
    <source>
        <dbReference type="Proteomes" id="UP001500575"/>
    </source>
</evidence>
<keyword evidence="8 10" id="KW-0472">Membrane</keyword>
<evidence type="ECO:0000256" key="11">
    <source>
        <dbReference type="SAM" id="Phobius"/>
    </source>
</evidence>
<name>A0ABN2XSZ1_9ACTN</name>